<keyword evidence="3" id="KW-1185">Reference proteome</keyword>
<dbReference type="RefSeq" id="WP_182806282.1">
    <property type="nucleotide sequence ID" value="NZ_CP060007.1"/>
</dbReference>
<dbReference type="Gene3D" id="1.20.1440.30">
    <property type="entry name" value="Biosynthetic Protein domain"/>
    <property type="match status" value="1"/>
</dbReference>
<dbReference type="EMBL" id="CP060007">
    <property type="protein sequence ID" value="QNA46410.1"/>
    <property type="molecule type" value="Genomic_DNA"/>
</dbReference>
<organism evidence="2 3">
    <name type="scientific">Lacibacter sediminis</name>
    <dbReference type="NCBI Taxonomy" id="2760713"/>
    <lineage>
        <taxon>Bacteria</taxon>
        <taxon>Pseudomonadati</taxon>
        <taxon>Bacteroidota</taxon>
        <taxon>Chitinophagia</taxon>
        <taxon>Chitinophagales</taxon>
        <taxon>Chitinophagaceae</taxon>
        <taxon>Lacibacter</taxon>
    </lineage>
</organism>
<evidence type="ECO:0000313" key="3">
    <source>
        <dbReference type="Proteomes" id="UP000515344"/>
    </source>
</evidence>
<dbReference type="KEGG" id="lacs:H4075_09630"/>
<dbReference type="SUPFAM" id="SSF159501">
    <property type="entry name" value="EreA/ChaN-like"/>
    <property type="match status" value="1"/>
</dbReference>
<proteinExistence type="predicted"/>
<feature type="chain" id="PRO_5028992602" description="Erythromycin esterase family protein" evidence="1">
    <location>
        <begin position="24"/>
        <end position="412"/>
    </location>
</feature>
<protein>
    <recommendedName>
        <fullName evidence="4">Erythromycin esterase family protein</fullName>
    </recommendedName>
</protein>
<sequence>MQKHLTIFLIVNFFITVSFTQTALPQQEYLKKNAIVWNNRFADPEKLFDKSLLKNQLFLIGEGHGAQYNTELQFDMIRYLQKKTGLRFILLELGFLDQIYLNRYLTTGNERLLDSFFHFHPNTFYFNKQLFQFFQQLYSFNQSLPEKDKLQIITVDLDFAYRDALLFLKREALTSIPEDHKKLFMEMDPVNDTAKILISKFDEAYSFFNKNNINYKKWLGNNYENVKHLLDNIHQRLYIATSKRNDLRDSVMYQNFLYAKERYGIKQKKVIGIMGSFHVKQQDAPEDPRFATILRKLNAVNGIVSFMSVYNGGEAMLPNRNNIVGTDNKKKPFINAKITNGSLSGAVKEFNLLEPFFDSNKAYLFHLNRKATPFSQSDEFTLSEDPTLVTTIQLFQILILYNQSPATIPYKE</sequence>
<feature type="signal peptide" evidence="1">
    <location>
        <begin position="1"/>
        <end position="23"/>
    </location>
</feature>
<evidence type="ECO:0000313" key="2">
    <source>
        <dbReference type="EMBL" id="QNA46410.1"/>
    </source>
</evidence>
<evidence type="ECO:0000256" key="1">
    <source>
        <dbReference type="SAM" id="SignalP"/>
    </source>
</evidence>
<keyword evidence="1" id="KW-0732">Signal</keyword>
<dbReference type="Gene3D" id="3.30.1870.10">
    <property type="entry name" value="EreA-like, domain 2"/>
    <property type="match status" value="1"/>
</dbReference>
<dbReference type="AlphaFoldDB" id="A0A7G5XLQ7"/>
<gene>
    <name evidence="2" type="ORF">H4075_09630</name>
</gene>
<dbReference type="Proteomes" id="UP000515344">
    <property type="component" value="Chromosome"/>
</dbReference>
<accession>A0A7G5XLQ7</accession>
<evidence type="ECO:0008006" key="4">
    <source>
        <dbReference type="Google" id="ProtNLM"/>
    </source>
</evidence>
<name>A0A7G5XLQ7_9BACT</name>
<dbReference type="Gene3D" id="3.40.1660.10">
    <property type="entry name" value="EreA-like (biosynthetic domain)"/>
    <property type="match status" value="1"/>
</dbReference>
<reference evidence="3" key="1">
    <citation type="submission" date="2020-08" db="EMBL/GenBank/DDBJ databases">
        <title>Lacibacter sp. S13-6-6 genome sequencing.</title>
        <authorList>
            <person name="Jin L."/>
        </authorList>
    </citation>
    <scope>NUCLEOTIDE SEQUENCE [LARGE SCALE GENOMIC DNA]</scope>
    <source>
        <strain evidence="3">S13-6-6</strain>
    </source>
</reference>